<protein>
    <submittedName>
        <fullName evidence="1">Uncharacterized protein</fullName>
    </submittedName>
</protein>
<accession>A0AAE4CAB2</accession>
<reference evidence="1" key="1">
    <citation type="submission" date="2023-07" db="EMBL/GenBank/DDBJ databases">
        <title>Sequencing the genomes of 1000 actinobacteria strains.</title>
        <authorList>
            <person name="Klenk H.-P."/>
        </authorList>
    </citation>
    <scope>NUCLEOTIDE SEQUENCE</scope>
    <source>
        <strain evidence="1">DSM 44707</strain>
    </source>
</reference>
<dbReference type="AlphaFoldDB" id="A0AAE4CAB2"/>
<evidence type="ECO:0000313" key="2">
    <source>
        <dbReference type="Proteomes" id="UP001183643"/>
    </source>
</evidence>
<name>A0AAE4CAB2_9ACTN</name>
<keyword evidence="2" id="KW-1185">Reference proteome</keyword>
<dbReference type="Proteomes" id="UP001183643">
    <property type="component" value="Unassembled WGS sequence"/>
</dbReference>
<organism evidence="1 2">
    <name type="scientific">Catenuloplanes atrovinosus</name>
    <dbReference type="NCBI Taxonomy" id="137266"/>
    <lineage>
        <taxon>Bacteria</taxon>
        <taxon>Bacillati</taxon>
        <taxon>Actinomycetota</taxon>
        <taxon>Actinomycetes</taxon>
        <taxon>Micromonosporales</taxon>
        <taxon>Micromonosporaceae</taxon>
        <taxon>Catenuloplanes</taxon>
    </lineage>
</organism>
<proteinExistence type="predicted"/>
<sequence length="34" mass="3675">MAEVIAVGIYLVGRLMTFVAERRRPSRAPGSAAE</sequence>
<comment type="caution">
    <text evidence="1">The sequence shown here is derived from an EMBL/GenBank/DDBJ whole genome shotgun (WGS) entry which is preliminary data.</text>
</comment>
<dbReference type="EMBL" id="JAVDYB010000001">
    <property type="protein sequence ID" value="MDR7277436.1"/>
    <property type="molecule type" value="Genomic_DNA"/>
</dbReference>
<gene>
    <name evidence="1" type="ORF">J2S41_004214</name>
</gene>
<evidence type="ECO:0000313" key="1">
    <source>
        <dbReference type="EMBL" id="MDR7277436.1"/>
    </source>
</evidence>